<dbReference type="InterPro" id="IPR018201">
    <property type="entry name" value="Ketoacyl_synth_AS"/>
</dbReference>
<dbReference type="CDD" id="cd00833">
    <property type="entry name" value="PKS"/>
    <property type="match status" value="1"/>
</dbReference>
<dbReference type="InterPro" id="IPR014030">
    <property type="entry name" value="Ketoacyl_synth_N"/>
</dbReference>
<dbReference type="InterPro" id="IPR049551">
    <property type="entry name" value="PKS_DH_C"/>
</dbReference>
<dbReference type="InterPro" id="IPR014043">
    <property type="entry name" value="Acyl_transferase_dom"/>
</dbReference>
<protein>
    <submittedName>
        <fullName evidence="12">Polyketide synthase</fullName>
    </submittedName>
</protein>
<dbReference type="Gene3D" id="3.40.50.150">
    <property type="entry name" value="Vaccinia Virus protein VP39"/>
    <property type="match status" value="1"/>
</dbReference>
<dbReference type="Proteomes" id="UP001278766">
    <property type="component" value="Unassembled WGS sequence"/>
</dbReference>
<dbReference type="Pfam" id="PF08659">
    <property type="entry name" value="KR"/>
    <property type="match status" value="1"/>
</dbReference>
<dbReference type="SUPFAM" id="SSF53335">
    <property type="entry name" value="S-adenosyl-L-methionine-dependent methyltransferases"/>
    <property type="match status" value="1"/>
</dbReference>
<evidence type="ECO:0000259" key="11">
    <source>
        <dbReference type="PROSITE" id="PS52019"/>
    </source>
</evidence>
<evidence type="ECO:0000256" key="4">
    <source>
        <dbReference type="ARBA" id="ARBA00022679"/>
    </source>
</evidence>
<dbReference type="SMART" id="SM00825">
    <property type="entry name" value="PKS_KS"/>
    <property type="match status" value="1"/>
</dbReference>
<dbReference type="Gene3D" id="3.10.129.110">
    <property type="entry name" value="Polyketide synthase dehydratase"/>
    <property type="match status" value="1"/>
</dbReference>
<evidence type="ECO:0000256" key="5">
    <source>
        <dbReference type="ARBA" id="ARBA00023002"/>
    </source>
</evidence>
<dbReference type="InterPro" id="IPR016036">
    <property type="entry name" value="Malonyl_transacylase_ACP-bd"/>
</dbReference>
<dbReference type="InterPro" id="IPR029063">
    <property type="entry name" value="SAM-dependent_MTases_sf"/>
</dbReference>
<evidence type="ECO:0000256" key="2">
    <source>
        <dbReference type="ARBA" id="ARBA00022553"/>
    </source>
</evidence>
<dbReference type="GO" id="GO:0016491">
    <property type="term" value="F:oxidoreductase activity"/>
    <property type="evidence" value="ECO:0007669"/>
    <property type="project" value="UniProtKB-KW"/>
</dbReference>
<feature type="active site" description="Proton acceptor; for dehydratase activity" evidence="7">
    <location>
        <position position="982"/>
    </location>
</feature>
<keyword evidence="2" id="KW-0597">Phosphoprotein</keyword>
<dbReference type="InterPro" id="IPR036736">
    <property type="entry name" value="ACP-like_sf"/>
</dbReference>
<dbReference type="InterPro" id="IPR036291">
    <property type="entry name" value="NAD(P)-bd_dom_sf"/>
</dbReference>
<keyword evidence="4" id="KW-0808">Transferase</keyword>
<evidence type="ECO:0000256" key="7">
    <source>
        <dbReference type="PROSITE-ProRule" id="PRU01363"/>
    </source>
</evidence>
<dbReference type="InterPro" id="IPR049552">
    <property type="entry name" value="PKS_DH_N"/>
</dbReference>
<evidence type="ECO:0000256" key="8">
    <source>
        <dbReference type="SAM" id="MobiDB-lite"/>
    </source>
</evidence>
<organism evidence="12 13">
    <name type="scientific">Chaetomium fimeti</name>
    <dbReference type="NCBI Taxonomy" id="1854472"/>
    <lineage>
        <taxon>Eukaryota</taxon>
        <taxon>Fungi</taxon>
        <taxon>Dikarya</taxon>
        <taxon>Ascomycota</taxon>
        <taxon>Pezizomycotina</taxon>
        <taxon>Sordariomycetes</taxon>
        <taxon>Sordariomycetidae</taxon>
        <taxon>Sordariales</taxon>
        <taxon>Chaetomiaceae</taxon>
        <taxon>Chaetomium</taxon>
    </lineage>
</organism>
<comment type="caution">
    <text evidence="12">The sequence shown here is derived from an EMBL/GenBank/DDBJ whole genome shotgun (WGS) entry which is preliminary data.</text>
</comment>
<dbReference type="GO" id="GO:0006633">
    <property type="term" value="P:fatty acid biosynthetic process"/>
    <property type="evidence" value="ECO:0007669"/>
    <property type="project" value="InterPro"/>
</dbReference>
<dbReference type="Pfam" id="PF00109">
    <property type="entry name" value="ketoacyl-synt"/>
    <property type="match status" value="1"/>
</dbReference>
<dbReference type="Pfam" id="PF08242">
    <property type="entry name" value="Methyltransf_12"/>
    <property type="match status" value="1"/>
</dbReference>
<feature type="region of interest" description="C-terminal hotdog fold" evidence="7">
    <location>
        <begin position="1104"/>
        <end position="1260"/>
    </location>
</feature>
<dbReference type="InterPro" id="IPR049900">
    <property type="entry name" value="PKS_mFAS_DH"/>
</dbReference>
<feature type="active site" description="Proton donor; for dehydratase activity" evidence="7">
    <location>
        <position position="1164"/>
    </location>
</feature>
<feature type="domain" description="Ketosynthase family 3 (KS3)" evidence="10">
    <location>
        <begin position="2"/>
        <end position="440"/>
    </location>
</feature>
<evidence type="ECO:0000313" key="13">
    <source>
        <dbReference type="Proteomes" id="UP001278766"/>
    </source>
</evidence>
<dbReference type="Pfam" id="PF14765">
    <property type="entry name" value="PS-DH"/>
    <property type="match status" value="1"/>
</dbReference>
<evidence type="ECO:0000259" key="10">
    <source>
        <dbReference type="PROSITE" id="PS52004"/>
    </source>
</evidence>
<dbReference type="SMART" id="SM00822">
    <property type="entry name" value="PKS_KR"/>
    <property type="match status" value="1"/>
</dbReference>
<dbReference type="Pfam" id="PF00698">
    <property type="entry name" value="Acyl_transf_1"/>
    <property type="match status" value="1"/>
</dbReference>
<dbReference type="Gene3D" id="3.40.47.10">
    <property type="match status" value="1"/>
</dbReference>
<dbReference type="Pfam" id="PF21089">
    <property type="entry name" value="PKS_DH_N"/>
    <property type="match status" value="1"/>
</dbReference>
<name>A0AAE0HN91_9PEZI</name>
<dbReference type="InterPro" id="IPR057326">
    <property type="entry name" value="KR_dom"/>
</dbReference>
<dbReference type="InterPro" id="IPR013968">
    <property type="entry name" value="PKS_KR"/>
</dbReference>
<dbReference type="SUPFAM" id="SSF55048">
    <property type="entry name" value="Probable ACP-binding domain of malonyl-CoA ACP transacylase"/>
    <property type="match status" value="1"/>
</dbReference>
<dbReference type="InterPro" id="IPR050091">
    <property type="entry name" value="PKS_NRPS_Biosynth_Enz"/>
</dbReference>
<dbReference type="GO" id="GO:0008168">
    <property type="term" value="F:methyltransferase activity"/>
    <property type="evidence" value="ECO:0007669"/>
    <property type="project" value="UniProtKB-KW"/>
</dbReference>
<reference evidence="12" key="2">
    <citation type="submission" date="2023-06" db="EMBL/GenBank/DDBJ databases">
        <authorList>
            <consortium name="Lawrence Berkeley National Laboratory"/>
            <person name="Haridas S."/>
            <person name="Hensen N."/>
            <person name="Bonometti L."/>
            <person name="Westerberg I."/>
            <person name="Brannstrom I.O."/>
            <person name="Guillou S."/>
            <person name="Cros-Aarteil S."/>
            <person name="Calhoun S."/>
            <person name="Kuo A."/>
            <person name="Mondo S."/>
            <person name="Pangilinan J."/>
            <person name="Riley R."/>
            <person name="Labutti K."/>
            <person name="Andreopoulos B."/>
            <person name="Lipzen A."/>
            <person name="Chen C."/>
            <person name="Yanf M."/>
            <person name="Daum C."/>
            <person name="Ng V."/>
            <person name="Clum A."/>
            <person name="Steindorff A."/>
            <person name="Ohm R."/>
            <person name="Martin F."/>
            <person name="Silar P."/>
            <person name="Natvig D."/>
            <person name="Lalanne C."/>
            <person name="Gautier V."/>
            <person name="Ament-Velasquez S.L."/>
            <person name="Kruys A."/>
            <person name="Hutchinson M.I."/>
            <person name="Powell A.J."/>
            <person name="Barry K."/>
            <person name="Miller A.N."/>
            <person name="Grigoriev I.V."/>
            <person name="Debuchy R."/>
            <person name="Gladieux P."/>
            <person name="Thoren M.H."/>
            <person name="Johannesson H."/>
        </authorList>
    </citation>
    <scope>NUCLEOTIDE SEQUENCE</scope>
    <source>
        <strain evidence="12">CBS 168.71</strain>
    </source>
</reference>
<evidence type="ECO:0000256" key="3">
    <source>
        <dbReference type="ARBA" id="ARBA00022603"/>
    </source>
</evidence>
<sequence>MPEPIAVIGSGCRFPGGADTPSKLWSVIHHPEDLSRKPSRFNIDPFYHPVGTHHGTTNATKSYWLEDDGRSNVTKFDAGFFNIQPGEVDAMDPQQRLLLEVVYDALCAGGQPMEQLRGSDTAVYVGMMCDDYNTMLVRDWESLPRYAATGLERAVVSNRVSYFFDWHGPSMTIDTACSSSMVALDMAVQALRSGKSTAAVAAGTSLILSPAMYISESNLGMLSPTGRCAMWDVAADGYSRGEGVAAVILKTLSQALADNDPIDCIIRETAVNQDGRTPGLTMPSNTAQAALIHECYTRAGLDPVNRLEDRPQFFHAHGTGTQAGDPQEAEAIATSLFPVGSAAAEHQNKLIVGSIKTVIGHTEGTAGLASLIGTSQSLRHGIIPPNLHFHQLNPKVAPFFDNLHIPTAPMPWVVPEGQIRRASVNSFGFGGTNAHCILEEYAAAPTPKALNTKTSSSLQFTPLTFSAASETALKASLSQYLDYLKENPSVDLADLAYTLQHRRSTLHYRKAIPAPTAEDAIQALHALVNPSSDSKDTTDLGTRFGTLPQPAKILGIFTGQGAQWPRMGAQLIESSPLAAARINDLDASLQRLPNPSDRPPWTLKDQLLAGKDTSRIAEAALSQPLCTAVQVILVDILRAAGITFAAVVGHSSGEIGAAYAAGLVTADDAIRIAYFRGVHAKLAASPDTSSAPRGAMLAVGASLDEARALCEDMFSGRLQVAAVNSASSVTLSGDEDAVDEAETLLKAQSMFARKLKVDTAYHSAHMATCAGPYLASLEESGVGAKAQGEQDAGTVWYSSVVEGQPMTRDMLANQYWVDNMCNAVLFAGALASALEGSGPFDLAVEVGPHPALKGPATSTIGDLPYTGVLSRGLEDVVQLSAAFGFVWTRLGFGSVRFSDVQTLLSGNAEKKNVVLTDLPAYPYDRQRTYWAGSRVSNHFQHRSALHAPNPVLGSPCTEATTPGEFQWRNMLCPNEMAWLKGHMLQGQTVFPATGYVSMAIEAVKAVALEISEDAVISVFKVTDVDIPRAIAFDSDDAKVETVFSISSVDRASEQGAITAEWTCYMVNDNKDGNLVLNSKGRVTVVLAPRSSDTLPVAKADPFNLVAVGEEQFYANLESIGYGYSTPFRGVSDIRRKPGYSIGTLHDQSGTIWEDSLVVHPGMLDSALQTVFASWSYPKDTQLWSLHVPVSISSVTINAYFTPLGEGGKQSTMRFETLLRERQHSRVTGDVYLNTAVDDNARAIVQLEGITLVPFSPATSKLDLPMFSQFQHKVISPDGELAAAGQRLSDYHVKLYKDIERVSYWFARNASLSIPLHERQGLLRHFQQYLGWCDRMVEMATRGIHPKVSADCNNDSREDIARILVPYKDRKDVRFVEVVGDNLVPVIREGSSMLEHMNQDGLLRAFYEEDALCGGPSNRWLSRLVAQIGHRYPGLNIFEIGAGTGATTASVLRALGGSYSSYTFTDISSGFFMAAEERFADQAGRMSFKTFDMEKDPSGQRFTAGTYDVVVAVNVLHVSADMEASLANVRRLLKPGGYLLTGELTSTDLLFTGMTVGTLPGWWIGVETGRPWGPLLNLSQWDALLRKTGFAGLDTVTPDISTSLPMSVFAAQAVNDQVMLLREPLAAKERPADVKNDGLAIIGGVTWPVYKLGREVCDVLDHRWHNKQFFDTIQDFVSSPMAQAVSTTGLVSVLCLTDLDRPYLEDLTADKFAALQALFASAGTLVWVTRGSTEDSPFSYAMKGILHTVKTEVPSLNIQLFDLDPTISDGGIQQTTATDLAVTLLRHHVLFSWGIGQSADADHDTMLWTAEPEVFIRSGRQLITRLLPDLEKNARYNARRRDVWAPVNPANERVELVATSHAKGKAFEVQKVSPLRLSNAPAGSRTVRVTHSLLQSIAISGVGFLKPTAGLDAVTGEAILALAGSSESLVEVPAAWCIPLTGGTTAALVSTLLSIAADLVAEHILSLTPYGSTLVVHDADANVQSSLASKAVGKEVNIVFATSQLRKDEAGVSHFLHPNFPRHTVKSVIPASAAVFVSFSRGAASDAVRETILKFLPPGCFAVREEAMLSHKPIATLTALVDLTSILQKALDGVSAHDSVKRIPSVPLADVPHHTALGEPLQVVDWTSSSSVAAKVQPIDSGLLFHPDKTYFFAGMAGDLGQSLAEWMIVHGARFIVLTSRNPKVNPQFTADMSTRYGANVQPMSVDVTSLPSLQTALSTIRATLPPIAGVVNGAMILDDDLLANMTYTQFTRATTPKITGTILLDQVFGTTPLDFFIVASSIASVIGFAGQSNYSAANEFMTGLVRQRRARGLVGSAMSIPGVLGLGYAANQAGFDFDYFRSIGYVNIAEEDLHLLFAEAVLSGRVEAGAEAVEVAMGVDYLPASVRVQDAHKRDVRFGHFVGREEVGGAGGGEQAGAGKAGVKVKVLLQAAKTADEAYVVIRDAFVAHLKRMLRLGDEGKVEEQVALIEQGVDSLVAVDIRSWFLKEVAVDVPTLKVLGGGSVADLVTTALEKMPDVVKVETEREETASVPQTKESPVPTPSPQSRGSPVFTPAAASDGSGYGSGATTPSLKELADVKTHVSEITEERLLAA</sequence>
<dbReference type="EMBL" id="JAUEPN010000002">
    <property type="protein sequence ID" value="KAK3299648.1"/>
    <property type="molecule type" value="Genomic_DNA"/>
</dbReference>
<dbReference type="InterPro" id="IPR020841">
    <property type="entry name" value="PKS_Beta-ketoAc_synthase_dom"/>
</dbReference>
<dbReference type="InterPro" id="IPR014031">
    <property type="entry name" value="Ketoacyl_synth_C"/>
</dbReference>
<dbReference type="GO" id="GO:0004315">
    <property type="term" value="F:3-oxoacyl-[acyl-carrier-protein] synthase activity"/>
    <property type="evidence" value="ECO:0007669"/>
    <property type="project" value="InterPro"/>
</dbReference>
<feature type="region of interest" description="Disordered" evidence="8">
    <location>
        <begin position="2521"/>
        <end position="2579"/>
    </location>
</feature>
<dbReference type="InterPro" id="IPR020806">
    <property type="entry name" value="PKS_PP-bd"/>
</dbReference>
<dbReference type="GeneID" id="87838520"/>
<dbReference type="SUPFAM" id="SSF51735">
    <property type="entry name" value="NAD(P)-binding Rossmann-fold domains"/>
    <property type="match status" value="1"/>
</dbReference>
<evidence type="ECO:0000256" key="1">
    <source>
        <dbReference type="ARBA" id="ARBA00022450"/>
    </source>
</evidence>
<dbReference type="InterPro" id="IPR013217">
    <property type="entry name" value="Methyltransf_12"/>
</dbReference>
<dbReference type="InterPro" id="IPR009081">
    <property type="entry name" value="PP-bd_ACP"/>
</dbReference>
<dbReference type="PROSITE" id="PS00606">
    <property type="entry name" value="KS3_1"/>
    <property type="match status" value="1"/>
</dbReference>
<evidence type="ECO:0000259" key="9">
    <source>
        <dbReference type="PROSITE" id="PS50075"/>
    </source>
</evidence>
<dbReference type="PANTHER" id="PTHR43775">
    <property type="entry name" value="FATTY ACID SYNTHASE"/>
    <property type="match status" value="1"/>
</dbReference>
<feature type="region of interest" description="N-terminal hotdog fold" evidence="7">
    <location>
        <begin position="949"/>
        <end position="1089"/>
    </location>
</feature>
<dbReference type="Gene3D" id="3.40.50.720">
    <property type="entry name" value="NAD(P)-binding Rossmann-like Domain"/>
    <property type="match status" value="2"/>
</dbReference>
<dbReference type="PROSITE" id="PS50075">
    <property type="entry name" value="CARRIER"/>
    <property type="match status" value="1"/>
</dbReference>
<dbReference type="GO" id="GO:0044550">
    <property type="term" value="P:secondary metabolite biosynthetic process"/>
    <property type="evidence" value="ECO:0007669"/>
    <property type="project" value="TreeGrafter"/>
</dbReference>
<dbReference type="SUPFAM" id="SSF47336">
    <property type="entry name" value="ACP-like"/>
    <property type="match status" value="1"/>
</dbReference>
<dbReference type="Pfam" id="PF22621">
    <property type="entry name" value="CurL-like_PKS_C"/>
    <property type="match status" value="1"/>
</dbReference>
<dbReference type="SUPFAM" id="SSF52151">
    <property type="entry name" value="FabD/lysophospholipase-like"/>
    <property type="match status" value="1"/>
</dbReference>
<dbReference type="GO" id="GO:0031177">
    <property type="term" value="F:phosphopantetheine binding"/>
    <property type="evidence" value="ECO:0007669"/>
    <property type="project" value="InterPro"/>
</dbReference>
<proteinExistence type="predicted"/>
<keyword evidence="3" id="KW-0489">Methyltransferase</keyword>
<gene>
    <name evidence="12" type="ORF">B0H64DRAFT_355876</name>
</gene>
<dbReference type="RefSeq" id="XP_062663162.1">
    <property type="nucleotide sequence ID" value="XM_062801572.1"/>
</dbReference>
<keyword evidence="13" id="KW-1185">Reference proteome</keyword>
<dbReference type="InterPro" id="IPR020807">
    <property type="entry name" value="PKS_DH"/>
</dbReference>
<dbReference type="SUPFAM" id="SSF53901">
    <property type="entry name" value="Thiolase-like"/>
    <property type="match status" value="1"/>
</dbReference>
<reference evidence="12" key="1">
    <citation type="journal article" date="2023" name="Mol. Phylogenet. Evol.">
        <title>Genome-scale phylogeny and comparative genomics of the fungal order Sordariales.</title>
        <authorList>
            <person name="Hensen N."/>
            <person name="Bonometti L."/>
            <person name="Westerberg I."/>
            <person name="Brannstrom I.O."/>
            <person name="Guillou S."/>
            <person name="Cros-Aarteil S."/>
            <person name="Calhoun S."/>
            <person name="Haridas S."/>
            <person name="Kuo A."/>
            <person name="Mondo S."/>
            <person name="Pangilinan J."/>
            <person name="Riley R."/>
            <person name="LaButti K."/>
            <person name="Andreopoulos B."/>
            <person name="Lipzen A."/>
            <person name="Chen C."/>
            <person name="Yan M."/>
            <person name="Daum C."/>
            <person name="Ng V."/>
            <person name="Clum A."/>
            <person name="Steindorff A."/>
            <person name="Ohm R.A."/>
            <person name="Martin F."/>
            <person name="Silar P."/>
            <person name="Natvig D.O."/>
            <person name="Lalanne C."/>
            <person name="Gautier V."/>
            <person name="Ament-Velasquez S.L."/>
            <person name="Kruys A."/>
            <person name="Hutchinson M.I."/>
            <person name="Powell A.J."/>
            <person name="Barry K."/>
            <person name="Miller A.N."/>
            <person name="Grigoriev I.V."/>
            <person name="Debuchy R."/>
            <person name="Gladieux P."/>
            <person name="Hiltunen Thoren M."/>
            <person name="Johannesson H."/>
        </authorList>
    </citation>
    <scope>NUCLEOTIDE SEQUENCE</scope>
    <source>
        <strain evidence="12">CBS 168.71</strain>
    </source>
</reference>
<dbReference type="PANTHER" id="PTHR43775:SF20">
    <property type="entry name" value="HYBRID PKS-NRPS SYNTHETASE APDA"/>
    <property type="match status" value="1"/>
</dbReference>
<dbReference type="Gene3D" id="3.40.366.10">
    <property type="entry name" value="Malonyl-Coenzyme A Acyl Carrier Protein, domain 2"/>
    <property type="match status" value="1"/>
</dbReference>
<dbReference type="Pfam" id="PF02801">
    <property type="entry name" value="Ketoacyl-synt_C"/>
    <property type="match status" value="1"/>
</dbReference>
<dbReference type="CDD" id="cd02440">
    <property type="entry name" value="AdoMet_MTases"/>
    <property type="match status" value="1"/>
</dbReference>
<feature type="domain" description="PKS/mFAS DH" evidence="11">
    <location>
        <begin position="949"/>
        <end position="1260"/>
    </location>
</feature>
<evidence type="ECO:0000313" key="12">
    <source>
        <dbReference type="EMBL" id="KAK3299648.1"/>
    </source>
</evidence>
<dbReference type="SMART" id="SM00826">
    <property type="entry name" value="PKS_DH"/>
    <property type="match status" value="1"/>
</dbReference>
<accession>A0AAE0HN91</accession>
<feature type="domain" description="Carrier" evidence="9">
    <location>
        <begin position="2440"/>
        <end position="2515"/>
    </location>
</feature>
<dbReference type="SMART" id="SM00823">
    <property type="entry name" value="PKS_PP"/>
    <property type="match status" value="1"/>
</dbReference>
<keyword evidence="1" id="KW-0596">Phosphopantetheine</keyword>
<dbReference type="InterPro" id="IPR016035">
    <property type="entry name" value="Acyl_Trfase/lysoPLipase"/>
</dbReference>
<dbReference type="InterPro" id="IPR001227">
    <property type="entry name" value="Ac_transferase_dom_sf"/>
</dbReference>
<dbReference type="GO" id="GO:0032259">
    <property type="term" value="P:methylation"/>
    <property type="evidence" value="ECO:0007669"/>
    <property type="project" value="UniProtKB-KW"/>
</dbReference>
<dbReference type="PROSITE" id="PS52019">
    <property type="entry name" value="PKS_MFAS_DH"/>
    <property type="match status" value="1"/>
</dbReference>
<evidence type="ECO:0000256" key="6">
    <source>
        <dbReference type="ARBA" id="ARBA00023268"/>
    </source>
</evidence>
<keyword evidence="5" id="KW-0560">Oxidoreductase</keyword>
<dbReference type="InterPro" id="IPR042104">
    <property type="entry name" value="PKS_dehydratase_sf"/>
</dbReference>
<dbReference type="SMART" id="SM00827">
    <property type="entry name" value="PKS_AT"/>
    <property type="match status" value="1"/>
</dbReference>
<dbReference type="PROSITE" id="PS52004">
    <property type="entry name" value="KS3_2"/>
    <property type="match status" value="1"/>
</dbReference>
<dbReference type="InterPro" id="IPR016039">
    <property type="entry name" value="Thiolase-like"/>
</dbReference>
<dbReference type="GO" id="GO:0004312">
    <property type="term" value="F:fatty acid synthase activity"/>
    <property type="evidence" value="ECO:0007669"/>
    <property type="project" value="TreeGrafter"/>
</dbReference>
<keyword evidence="6" id="KW-0511">Multifunctional enzyme</keyword>